<dbReference type="NCBIfam" id="TIGR01554">
    <property type="entry name" value="major_cap_HK97"/>
    <property type="match status" value="1"/>
</dbReference>
<feature type="domain" description="Phage capsid-like C-terminal" evidence="2">
    <location>
        <begin position="19"/>
        <end position="83"/>
    </location>
</feature>
<sequence length="87" mass="9539">MKVPFIREIALTCIDATKVPRQGTDQGSALVGDFRMATLLTREGIRIDWSESVGESFQRNQIVFRAETRVGLAITRPGAFATVDLAA</sequence>
<keyword evidence="4" id="KW-1185">Reference proteome</keyword>
<dbReference type="RefSeq" id="WP_205120400.1">
    <property type="nucleotide sequence ID" value="NZ_JAFBCM010000001.1"/>
</dbReference>
<dbReference type="Gene3D" id="3.30.2400.10">
    <property type="entry name" value="Major capsid protein gp5"/>
    <property type="match status" value="1"/>
</dbReference>
<comment type="caution">
    <text evidence="3">The sequence shown here is derived from an EMBL/GenBank/DDBJ whole genome shotgun (WGS) entry which is preliminary data.</text>
</comment>
<name>A0ABV7Y4N7_9ACTN</name>
<evidence type="ECO:0000313" key="4">
    <source>
        <dbReference type="Proteomes" id="UP001595699"/>
    </source>
</evidence>
<dbReference type="Proteomes" id="UP001595699">
    <property type="component" value="Unassembled WGS sequence"/>
</dbReference>
<reference evidence="4" key="1">
    <citation type="journal article" date="2019" name="Int. J. Syst. Evol. Microbiol.">
        <title>The Global Catalogue of Microorganisms (GCM) 10K type strain sequencing project: providing services to taxonomists for standard genome sequencing and annotation.</title>
        <authorList>
            <consortium name="The Broad Institute Genomics Platform"/>
            <consortium name="The Broad Institute Genome Sequencing Center for Infectious Disease"/>
            <person name="Wu L."/>
            <person name="Ma J."/>
        </authorList>
    </citation>
    <scope>NUCLEOTIDE SEQUENCE [LARGE SCALE GENOMIC DNA]</scope>
    <source>
        <strain evidence="4">CGMCC 4.7241</strain>
    </source>
</reference>
<evidence type="ECO:0000259" key="2">
    <source>
        <dbReference type="Pfam" id="PF05065"/>
    </source>
</evidence>
<evidence type="ECO:0000313" key="3">
    <source>
        <dbReference type="EMBL" id="MFC3759762.1"/>
    </source>
</evidence>
<dbReference type="InterPro" id="IPR024455">
    <property type="entry name" value="Phage_capsid"/>
</dbReference>
<organism evidence="3 4">
    <name type="scientific">Tenggerimyces flavus</name>
    <dbReference type="NCBI Taxonomy" id="1708749"/>
    <lineage>
        <taxon>Bacteria</taxon>
        <taxon>Bacillati</taxon>
        <taxon>Actinomycetota</taxon>
        <taxon>Actinomycetes</taxon>
        <taxon>Propionibacteriales</taxon>
        <taxon>Nocardioidaceae</taxon>
        <taxon>Tenggerimyces</taxon>
    </lineage>
</organism>
<accession>A0ABV7Y4N7</accession>
<dbReference type="Pfam" id="PF05065">
    <property type="entry name" value="Phage_capsid"/>
    <property type="match status" value="1"/>
</dbReference>
<protein>
    <submittedName>
        <fullName evidence="3">Phage major capsid protein</fullName>
    </submittedName>
</protein>
<comment type="subcellular location">
    <subcellularLocation>
        <location evidence="1">Virion</location>
    </subcellularLocation>
</comment>
<proteinExistence type="predicted"/>
<gene>
    <name evidence="3" type="ORF">ACFOUW_02865</name>
</gene>
<dbReference type="InterPro" id="IPR054612">
    <property type="entry name" value="Phage_capsid-like_C"/>
</dbReference>
<dbReference type="EMBL" id="JBHRZH010000004">
    <property type="protein sequence ID" value="MFC3759762.1"/>
    <property type="molecule type" value="Genomic_DNA"/>
</dbReference>
<evidence type="ECO:0000256" key="1">
    <source>
        <dbReference type="ARBA" id="ARBA00004328"/>
    </source>
</evidence>
<dbReference type="SUPFAM" id="SSF56563">
    <property type="entry name" value="Major capsid protein gp5"/>
    <property type="match status" value="1"/>
</dbReference>